<sequence length="186" mass="22008">MAKQLLVSLLLATRSMIFECRFQWITRKDCNIRAFVDTPYDVWTYSTSDSRHIKCKVDIRQFMTETAVFFNEWYKIGMEKIYTGCKGQFDKKQKACMYVSNKGTTELHCMMYCSRREGCAVIKVKTHYGETYYDLRVQDPYMREGPSSKCVQKFTKWEAPGRVIYYGSCKDILSQKRISMRQRTTP</sequence>
<proteinExistence type="predicted"/>
<feature type="chain" id="PRO_5007285489" evidence="1">
    <location>
        <begin position="18"/>
        <end position="186"/>
    </location>
</feature>
<feature type="signal peptide" evidence="1">
    <location>
        <begin position="1"/>
        <end position="17"/>
    </location>
</feature>
<evidence type="ECO:0000256" key="1">
    <source>
        <dbReference type="SAM" id="SignalP"/>
    </source>
</evidence>
<keyword evidence="1" id="KW-0732">Signal</keyword>
<organism evidence="2">
    <name type="scientific">Rhipicephalus appendiculatus</name>
    <name type="common">Brown ear tick</name>
    <dbReference type="NCBI Taxonomy" id="34631"/>
    <lineage>
        <taxon>Eukaryota</taxon>
        <taxon>Metazoa</taxon>
        <taxon>Ecdysozoa</taxon>
        <taxon>Arthropoda</taxon>
        <taxon>Chelicerata</taxon>
        <taxon>Arachnida</taxon>
        <taxon>Acari</taxon>
        <taxon>Parasitiformes</taxon>
        <taxon>Ixodida</taxon>
        <taxon>Ixodoidea</taxon>
        <taxon>Ixodidae</taxon>
        <taxon>Rhipicephalinae</taxon>
        <taxon>Rhipicephalus</taxon>
        <taxon>Rhipicephalus</taxon>
    </lineage>
</organism>
<evidence type="ECO:0000313" key="2">
    <source>
        <dbReference type="EMBL" id="JAP79777.1"/>
    </source>
</evidence>
<reference evidence="2" key="1">
    <citation type="journal article" date="2016" name="Ticks Tick Borne Dis.">
        <title>De novo assembly and annotation of the salivary gland transcriptome of Rhipicephalus appendiculatus male and female ticks during blood feeding.</title>
        <authorList>
            <person name="de Castro M.H."/>
            <person name="de Klerk D."/>
            <person name="Pienaar R."/>
            <person name="Latif A.A."/>
            <person name="Rees D.J."/>
            <person name="Mans B.J."/>
        </authorList>
    </citation>
    <scope>NUCLEOTIDE SEQUENCE</scope>
    <source>
        <tissue evidence="2">Salivary glands</tissue>
    </source>
</reference>
<name>A0A131YLF3_RHIAP</name>
<dbReference type="EMBL" id="GEDV01008780">
    <property type="protein sequence ID" value="JAP79777.1"/>
    <property type="molecule type" value="Transcribed_RNA"/>
</dbReference>
<accession>A0A131YLF3</accession>
<protein>
    <submittedName>
        <fullName evidence="2">Lipocalin</fullName>
    </submittedName>
</protein>
<dbReference type="AlphaFoldDB" id="A0A131YLF3"/>